<dbReference type="InterPro" id="IPR000953">
    <property type="entry name" value="Chromo/chromo_shadow_dom"/>
</dbReference>
<dbReference type="PROSITE" id="PS50013">
    <property type="entry name" value="CHROMO_2"/>
    <property type="match status" value="1"/>
</dbReference>
<reference evidence="2 3" key="1">
    <citation type="submission" date="2019-08" db="EMBL/GenBank/DDBJ databases">
        <title>Draft genome sequences of two oriental melons (Cucumis melo L. var makuwa).</title>
        <authorList>
            <person name="Kwon S.-Y."/>
        </authorList>
    </citation>
    <scope>NUCLEOTIDE SEQUENCE [LARGE SCALE GENOMIC DNA]</scope>
    <source>
        <strain evidence="3">cv. SW 3</strain>
        <tissue evidence="2">Leaf</tissue>
    </source>
</reference>
<protein>
    <recommendedName>
        <fullName evidence="1">Chromo domain-containing protein</fullName>
    </recommendedName>
</protein>
<evidence type="ECO:0000313" key="3">
    <source>
        <dbReference type="Proteomes" id="UP000321393"/>
    </source>
</evidence>
<accession>A0A5A7UDT0</accession>
<dbReference type="InterPro" id="IPR016197">
    <property type="entry name" value="Chromo-like_dom_sf"/>
</dbReference>
<dbReference type="SUPFAM" id="SSF54160">
    <property type="entry name" value="Chromo domain-like"/>
    <property type="match status" value="1"/>
</dbReference>
<dbReference type="OrthoDB" id="5554229at2759"/>
<dbReference type="InterPro" id="IPR023780">
    <property type="entry name" value="Chromo_domain"/>
</dbReference>
<sequence>MGNSHQVQHMPPALTEEFELQVEPEAVLGIRWNTDIGANEWLIKWKGLSDSEATWEPVGAMNQQYPSFHLEDKVNFEPTGIVRPPIINTYRRRGRKSNIHIDSPAQDKNE</sequence>
<dbReference type="Pfam" id="PF00385">
    <property type="entry name" value="Chromo"/>
    <property type="match status" value="1"/>
</dbReference>
<proteinExistence type="predicted"/>
<name>A0A5A7UDT0_CUCMM</name>
<dbReference type="Proteomes" id="UP000321393">
    <property type="component" value="Unassembled WGS sequence"/>
</dbReference>
<evidence type="ECO:0000313" key="2">
    <source>
        <dbReference type="EMBL" id="KAA0051639.1"/>
    </source>
</evidence>
<feature type="domain" description="Chromo" evidence="1">
    <location>
        <begin position="22"/>
        <end position="57"/>
    </location>
</feature>
<dbReference type="Gene3D" id="2.40.50.40">
    <property type="match status" value="1"/>
</dbReference>
<organism evidence="2 3">
    <name type="scientific">Cucumis melo var. makuwa</name>
    <name type="common">Oriental melon</name>
    <dbReference type="NCBI Taxonomy" id="1194695"/>
    <lineage>
        <taxon>Eukaryota</taxon>
        <taxon>Viridiplantae</taxon>
        <taxon>Streptophyta</taxon>
        <taxon>Embryophyta</taxon>
        <taxon>Tracheophyta</taxon>
        <taxon>Spermatophyta</taxon>
        <taxon>Magnoliopsida</taxon>
        <taxon>eudicotyledons</taxon>
        <taxon>Gunneridae</taxon>
        <taxon>Pentapetalae</taxon>
        <taxon>rosids</taxon>
        <taxon>fabids</taxon>
        <taxon>Cucurbitales</taxon>
        <taxon>Cucurbitaceae</taxon>
        <taxon>Benincaseae</taxon>
        <taxon>Cucumis</taxon>
    </lineage>
</organism>
<comment type="caution">
    <text evidence="2">The sequence shown here is derived from an EMBL/GenBank/DDBJ whole genome shotgun (WGS) entry which is preliminary data.</text>
</comment>
<gene>
    <name evidence="2" type="ORF">E6C27_scaffold47592G00010</name>
</gene>
<dbReference type="AlphaFoldDB" id="A0A5A7UDT0"/>
<evidence type="ECO:0000259" key="1">
    <source>
        <dbReference type="PROSITE" id="PS50013"/>
    </source>
</evidence>
<dbReference type="SMART" id="SM00298">
    <property type="entry name" value="CHROMO"/>
    <property type="match status" value="1"/>
</dbReference>
<dbReference type="EMBL" id="SSTE01011157">
    <property type="protein sequence ID" value="KAA0051639.1"/>
    <property type="molecule type" value="Genomic_DNA"/>
</dbReference>